<accession>A0A5C3NQL4</accession>
<protein>
    <submittedName>
        <fullName evidence="2">Uncharacterized protein</fullName>
    </submittedName>
</protein>
<dbReference type="EMBL" id="ML212691">
    <property type="protein sequence ID" value="TFK78230.1"/>
    <property type="molecule type" value="Genomic_DNA"/>
</dbReference>
<dbReference type="Proteomes" id="UP000308197">
    <property type="component" value="Unassembled WGS sequence"/>
</dbReference>
<sequence length="145" mass="16723">KEIVPGIRYDIALYIEKILPDLEDRILRRLEDRLGMFKGTHPIYATLCSVLARRLADTITDEVETRIYYRTKHQLLDEFEDTFYHRVKERFEAEASAAAGHELPPHDSDGVQLVELEGGSGNQSRKRSQSPCPAAERQVKQERLE</sequence>
<keyword evidence="3" id="KW-1185">Reference proteome</keyword>
<name>A0A5C3NQL4_9APHY</name>
<gene>
    <name evidence="2" type="ORF">K466DRAFT_607184</name>
</gene>
<feature type="region of interest" description="Disordered" evidence="1">
    <location>
        <begin position="95"/>
        <end position="145"/>
    </location>
</feature>
<feature type="non-terminal residue" evidence="2">
    <location>
        <position position="1"/>
    </location>
</feature>
<evidence type="ECO:0000313" key="2">
    <source>
        <dbReference type="EMBL" id="TFK78230.1"/>
    </source>
</evidence>
<proteinExistence type="predicted"/>
<evidence type="ECO:0000313" key="3">
    <source>
        <dbReference type="Proteomes" id="UP000308197"/>
    </source>
</evidence>
<dbReference type="AlphaFoldDB" id="A0A5C3NQL4"/>
<evidence type="ECO:0000256" key="1">
    <source>
        <dbReference type="SAM" id="MobiDB-lite"/>
    </source>
</evidence>
<reference evidence="2 3" key="1">
    <citation type="journal article" date="2019" name="Nat. Ecol. Evol.">
        <title>Megaphylogeny resolves global patterns of mushroom evolution.</title>
        <authorList>
            <person name="Varga T."/>
            <person name="Krizsan K."/>
            <person name="Foldi C."/>
            <person name="Dima B."/>
            <person name="Sanchez-Garcia M."/>
            <person name="Sanchez-Ramirez S."/>
            <person name="Szollosi G.J."/>
            <person name="Szarkandi J.G."/>
            <person name="Papp V."/>
            <person name="Albert L."/>
            <person name="Andreopoulos W."/>
            <person name="Angelini C."/>
            <person name="Antonin V."/>
            <person name="Barry K.W."/>
            <person name="Bougher N.L."/>
            <person name="Buchanan P."/>
            <person name="Buyck B."/>
            <person name="Bense V."/>
            <person name="Catcheside P."/>
            <person name="Chovatia M."/>
            <person name="Cooper J."/>
            <person name="Damon W."/>
            <person name="Desjardin D."/>
            <person name="Finy P."/>
            <person name="Geml J."/>
            <person name="Haridas S."/>
            <person name="Hughes K."/>
            <person name="Justo A."/>
            <person name="Karasinski D."/>
            <person name="Kautmanova I."/>
            <person name="Kiss B."/>
            <person name="Kocsube S."/>
            <person name="Kotiranta H."/>
            <person name="LaButti K.M."/>
            <person name="Lechner B.E."/>
            <person name="Liimatainen K."/>
            <person name="Lipzen A."/>
            <person name="Lukacs Z."/>
            <person name="Mihaltcheva S."/>
            <person name="Morgado L.N."/>
            <person name="Niskanen T."/>
            <person name="Noordeloos M.E."/>
            <person name="Ohm R.A."/>
            <person name="Ortiz-Santana B."/>
            <person name="Ovrebo C."/>
            <person name="Racz N."/>
            <person name="Riley R."/>
            <person name="Savchenko A."/>
            <person name="Shiryaev A."/>
            <person name="Soop K."/>
            <person name="Spirin V."/>
            <person name="Szebenyi C."/>
            <person name="Tomsovsky M."/>
            <person name="Tulloss R.E."/>
            <person name="Uehling J."/>
            <person name="Grigoriev I.V."/>
            <person name="Vagvolgyi C."/>
            <person name="Papp T."/>
            <person name="Martin F.M."/>
            <person name="Miettinen O."/>
            <person name="Hibbett D.S."/>
            <person name="Nagy L.G."/>
        </authorList>
    </citation>
    <scope>NUCLEOTIDE SEQUENCE [LARGE SCALE GENOMIC DNA]</scope>
    <source>
        <strain evidence="2 3">HHB13444</strain>
    </source>
</reference>
<dbReference type="InParanoid" id="A0A5C3NQL4"/>
<organism evidence="2 3">
    <name type="scientific">Polyporus arcularius HHB13444</name>
    <dbReference type="NCBI Taxonomy" id="1314778"/>
    <lineage>
        <taxon>Eukaryota</taxon>
        <taxon>Fungi</taxon>
        <taxon>Dikarya</taxon>
        <taxon>Basidiomycota</taxon>
        <taxon>Agaricomycotina</taxon>
        <taxon>Agaricomycetes</taxon>
        <taxon>Polyporales</taxon>
        <taxon>Polyporaceae</taxon>
        <taxon>Polyporus</taxon>
    </lineage>
</organism>